<dbReference type="InterPro" id="IPR037359">
    <property type="entry name" value="NST/OST"/>
</dbReference>
<accession>A0A1H3PE15</accession>
<keyword evidence="1 2" id="KW-0808">Transferase</keyword>
<organism evidence="2 3">
    <name type="scientific">Tindallia californiensis</name>
    <dbReference type="NCBI Taxonomy" id="159292"/>
    <lineage>
        <taxon>Bacteria</taxon>
        <taxon>Bacillati</taxon>
        <taxon>Bacillota</taxon>
        <taxon>Clostridia</taxon>
        <taxon>Peptostreptococcales</taxon>
        <taxon>Tindalliaceae</taxon>
        <taxon>Tindallia</taxon>
    </lineage>
</organism>
<dbReference type="AlphaFoldDB" id="A0A1H3PE15"/>
<dbReference type="STRING" id="159292.SAMN05192546_106130"/>
<dbReference type="Proteomes" id="UP000199230">
    <property type="component" value="Unassembled WGS sequence"/>
</dbReference>
<dbReference type="RefSeq" id="WP_176968359.1">
    <property type="nucleotide sequence ID" value="NZ_FNPV01000006.1"/>
</dbReference>
<dbReference type="InterPro" id="IPR027417">
    <property type="entry name" value="P-loop_NTPase"/>
</dbReference>
<dbReference type="Pfam" id="PF13469">
    <property type="entry name" value="Sulfotransfer_3"/>
    <property type="match status" value="1"/>
</dbReference>
<dbReference type="PANTHER" id="PTHR10605">
    <property type="entry name" value="HEPARAN SULFATE SULFOTRANSFERASE"/>
    <property type="match status" value="1"/>
</dbReference>
<dbReference type="SUPFAM" id="SSF52540">
    <property type="entry name" value="P-loop containing nucleoside triphosphate hydrolases"/>
    <property type="match status" value="1"/>
</dbReference>
<dbReference type="EMBL" id="FNPV01000006">
    <property type="protein sequence ID" value="SDY98639.1"/>
    <property type="molecule type" value="Genomic_DNA"/>
</dbReference>
<protein>
    <submittedName>
        <fullName evidence="2">Sulfotransferase family protein</fullName>
    </submittedName>
</protein>
<gene>
    <name evidence="2" type="ORF">SAMN05192546_106130</name>
</gene>
<dbReference type="Gene3D" id="3.40.50.300">
    <property type="entry name" value="P-loop containing nucleotide triphosphate hydrolases"/>
    <property type="match status" value="1"/>
</dbReference>
<dbReference type="GO" id="GO:0008146">
    <property type="term" value="F:sulfotransferase activity"/>
    <property type="evidence" value="ECO:0007669"/>
    <property type="project" value="InterPro"/>
</dbReference>
<sequence>MQKRLFIVGAQRSGTTYLHRVLDEHPEIYMAKPIRPEPKFFLRKNAEEIDLKEYNKKFFRDAGHHKILGEKSTSYIECETSAKCIYDCFPDAIILILLRNPVQRAISNYRFSVENGMEKLSIEEAFHREDVRINDWSASVSPYAYKERGKYSKFIEPWTRLFGKNVILLIKEDFTSNIASIQMLYERLNVDASFVPNCYQARANESKIELGNIDGLIKQLESYFKPWNKRLEEKYNLDLASWRDSTNSYGLTDD</sequence>
<name>A0A1H3PE15_9FIRM</name>
<evidence type="ECO:0000313" key="2">
    <source>
        <dbReference type="EMBL" id="SDY98639.1"/>
    </source>
</evidence>
<evidence type="ECO:0000256" key="1">
    <source>
        <dbReference type="ARBA" id="ARBA00022679"/>
    </source>
</evidence>
<reference evidence="2 3" key="1">
    <citation type="submission" date="2016-10" db="EMBL/GenBank/DDBJ databases">
        <authorList>
            <person name="de Groot N.N."/>
        </authorList>
    </citation>
    <scope>NUCLEOTIDE SEQUENCE [LARGE SCALE GENOMIC DNA]</scope>
    <source>
        <strain evidence="2 3">APO</strain>
    </source>
</reference>
<dbReference type="PANTHER" id="PTHR10605:SF56">
    <property type="entry name" value="BIFUNCTIONAL HEPARAN SULFATE N-DEACETYLASE_N-SULFOTRANSFERASE"/>
    <property type="match status" value="1"/>
</dbReference>
<evidence type="ECO:0000313" key="3">
    <source>
        <dbReference type="Proteomes" id="UP000199230"/>
    </source>
</evidence>
<keyword evidence="3" id="KW-1185">Reference proteome</keyword>
<proteinExistence type="predicted"/>